<dbReference type="RefSeq" id="WP_343825359.1">
    <property type="nucleotide sequence ID" value="NZ_BAAAIU010000003.1"/>
</dbReference>
<accession>A0AAE4C8I5</accession>
<dbReference type="GO" id="GO:0000150">
    <property type="term" value="F:DNA strand exchange activity"/>
    <property type="evidence" value="ECO:0007669"/>
    <property type="project" value="InterPro"/>
</dbReference>
<dbReference type="InterPro" id="IPR036162">
    <property type="entry name" value="Resolvase-like_N_sf"/>
</dbReference>
<proteinExistence type="predicted"/>
<sequence>MAELEVARAVRVFADVITGARANSLGPISARGYMRAEDVLLATRLDRMGRATLGTIEAPRGTW</sequence>
<dbReference type="Proteomes" id="UP001247307">
    <property type="component" value="Unassembled WGS sequence"/>
</dbReference>
<reference evidence="1" key="1">
    <citation type="submission" date="2023-07" db="EMBL/GenBank/DDBJ databases">
        <title>Sequencing the genomes of 1000 actinobacteria strains.</title>
        <authorList>
            <person name="Klenk H.-P."/>
        </authorList>
    </citation>
    <scope>NUCLEOTIDE SEQUENCE</scope>
    <source>
        <strain evidence="1">DSM 13988</strain>
    </source>
</reference>
<keyword evidence="2" id="KW-1185">Reference proteome</keyword>
<evidence type="ECO:0000313" key="2">
    <source>
        <dbReference type="Proteomes" id="UP001247307"/>
    </source>
</evidence>
<dbReference type="AlphaFoldDB" id="A0AAE4C8I5"/>
<comment type="caution">
    <text evidence="1">The sequence shown here is derived from an EMBL/GenBank/DDBJ whole genome shotgun (WGS) entry which is preliminary data.</text>
</comment>
<dbReference type="EMBL" id="JAVDUI010000001">
    <property type="protein sequence ID" value="MDR6892450.1"/>
    <property type="molecule type" value="Genomic_DNA"/>
</dbReference>
<dbReference type="GO" id="GO:0003677">
    <property type="term" value="F:DNA binding"/>
    <property type="evidence" value="ECO:0007669"/>
    <property type="project" value="InterPro"/>
</dbReference>
<dbReference type="SUPFAM" id="SSF53041">
    <property type="entry name" value="Resolvase-like"/>
    <property type="match status" value="1"/>
</dbReference>
<name>A0AAE4C8I5_9MICC</name>
<gene>
    <name evidence="1" type="ORF">J2S35_001390</name>
</gene>
<protein>
    <submittedName>
        <fullName evidence="1">Uncharacterized protein</fullName>
    </submittedName>
</protein>
<evidence type="ECO:0000313" key="1">
    <source>
        <dbReference type="EMBL" id="MDR6892450.1"/>
    </source>
</evidence>
<organism evidence="1 2">
    <name type="scientific">Falsarthrobacter nasiphocae</name>
    <dbReference type="NCBI Taxonomy" id="189863"/>
    <lineage>
        <taxon>Bacteria</taxon>
        <taxon>Bacillati</taxon>
        <taxon>Actinomycetota</taxon>
        <taxon>Actinomycetes</taxon>
        <taxon>Micrococcales</taxon>
        <taxon>Micrococcaceae</taxon>
        <taxon>Falsarthrobacter</taxon>
    </lineage>
</organism>